<dbReference type="GO" id="GO:0003723">
    <property type="term" value="F:RNA binding"/>
    <property type="evidence" value="ECO:0007669"/>
    <property type="project" value="InterPro"/>
</dbReference>
<evidence type="ECO:0000256" key="1">
    <source>
        <dbReference type="ARBA" id="ARBA00004410"/>
    </source>
</evidence>
<dbReference type="InterPro" id="IPR033697">
    <property type="entry name" value="Ribonuclease_T2_eukaryotic"/>
</dbReference>
<evidence type="ECO:0000259" key="19">
    <source>
        <dbReference type="Pfam" id="PF25488"/>
    </source>
</evidence>
<dbReference type="InterPro" id="IPR057328">
    <property type="entry name" value="RNaseT2L_C"/>
</dbReference>
<dbReference type="Pfam" id="PF00445">
    <property type="entry name" value="Ribonuclease_T2"/>
    <property type="match status" value="1"/>
</dbReference>
<sequence>MMLSAVVAIASLLATVPASPLVSHLDAGSLFGRTSCGTNTPLSCHNTTKQTNLCCFESPGGSILQTQFWDTDPSTGPTNSWTIHGLWPDHCDNSYSENCDPSRYYSSITDWLTTPQILENAGATDVLSYMQTYWKNDPDDGSDEELWEHEWDTHGTCYSTLEPSCISSSVQGQDAVYFFTRVVNTFQTLNTYNFLSSQGITPSSSTTHTLSSLQSALTAAYGFTPALTCDGSDLNQAAYYFNLQGSLIDGTLLPYNAPSGSSDCPSSGIKYLPKSGSGGGAPTTTSSGSGGGSPTTTSSGSGPTGGSGGSLPSKGTIESSTGTGCLLSYGTWSTQTCATFTYSGSTSAFTMTSSKGKCGVQSGALTCGSGVTSGTFTAVSSGSQLLLAYQGSTSFSADAVPSGETQETVYTGTSYSKTLSLVL</sequence>
<feature type="signal peptide" evidence="18">
    <location>
        <begin position="1"/>
        <end position="18"/>
    </location>
</feature>
<dbReference type="CDD" id="cd01061">
    <property type="entry name" value="RNase_T2_euk"/>
    <property type="match status" value="1"/>
</dbReference>
<evidence type="ECO:0000256" key="10">
    <source>
        <dbReference type="ARBA" id="ARBA00023157"/>
    </source>
</evidence>
<evidence type="ECO:0000256" key="4">
    <source>
        <dbReference type="ARBA" id="ARBA00012571"/>
    </source>
</evidence>
<feature type="active site" evidence="15">
    <location>
        <position position="150"/>
    </location>
</feature>
<dbReference type="EC" id="4.6.1.19" evidence="4"/>
<dbReference type="GO" id="GO:0016787">
    <property type="term" value="F:hydrolase activity"/>
    <property type="evidence" value="ECO:0007669"/>
    <property type="project" value="UniProtKB-KW"/>
</dbReference>
<dbReference type="EMBL" id="KV417297">
    <property type="protein sequence ID" value="KZO93975.1"/>
    <property type="molecule type" value="Genomic_DNA"/>
</dbReference>
<dbReference type="SUPFAM" id="SSF55895">
    <property type="entry name" value="Ribonuclease Rh-like"/>
    <property type="match status" value="1"/>
</dbReference>
<feature type="active site" evidence="15">
    <location>
        <position position="154"/>
    </location>
</feature>
<evidence type="ECO:0000256" key="2">
    <source>
        <dbReference type="ARBA" id="ARBA00004496"/>
    </source>
</evidence>
<dbReference type="PANTHER" id="PTHR11240:SF22">
    <property type="entry name" value="RIBONUCLEASE T2"/>
    <property type="match status" value="1"/>
</dbReference>
<dbReference type="Proteomes" id="UP000076738">
    <property type="component" value="Unassembled WGS sequence"/>
</dbReference>
<keyword evidence="12" id="KW-0456">Lyase</keyword>
<dbReference type="InterPro" id="IPR033130">
    <property type="entry name" value="RNase_T2_His_AS_2"/>
</dbReference>
<keyword evidence="5" id="KW-0963">Cytoplasm</keyword>
<dbReference type="OrthoDB" id="435754at2759"/>
<feature type="chain" id="PRO_5007889109" description="Ribonuclease T2-like" evidence="18">
    <location>
        <begin position="19"/>
        <end position="423"/>
    </location>
</feature>
<evidence type="ECO:0000313" key="21">
    <source>
        <dbReference type="Proteomes" id="UP000076738"/>
    </source>
</evidence>
<evidence type="ECO:0000256" key="3">
    <source>
        <dbReference type="ARBA" id="ARBA00007469"/>
    </source>
</evidence>
<evidence type="ECO:0000256" key="14">
    <source>
        <dbReference type="ARBA" id="ARBA00071169"/>
    </source>
</evidence>
<feature type="domain" description="RNase T2-like C-terminal" evidence="19">
    <location>
        <begin position="313"/>
        <end position="417"/>
    </location>
</feature>
<evidence type="ECO:0000256" key="18">
    <source>
        <dbReference type="SAM" id="SignalP"/>
    </source>
</evidence>
<evidence type="ECO:0000256" key="15">
    <source>
        <dbReference type="PIRSR" id="PIRSR633697-1"/>
    </source>
</evidence>
<comment type="similarity">
    <text evidence="3 16">Belongs to the RNase T2 family.</text>
</comment>
<keyword evidence="11" id="KW-0325">Glycoprotein</keyword>
<keyword evidence="21" id="KW-1185">Reference proteome</keyword>
<dbReference type="PROSITE" id="PS00530">
    <property type="entry name" value="RNASE_T2_1"/>
    <property type="match status" value="1"/>
</dbReference>
<dbReference type="InterPro" id="IPR036430">
    <property type="entry name" value="RNase_T2-like_sf"/>
</dbReference>
<dbReference type="PROSITE" id="PS00531">
    <property type="entry name" value="RNASE_T2_2"/>
    <property type="match status" value="1"/>
</dbReference>
<dbReference type="GO" id="GO:0005775">
    <property type="term" value="C:vacuolar lumen"/>
    <property type="evidence" value="ECO:0007669"/>
    <property type="project" value="UniProtKB-SubCell"/>
</dbReference>
<dbReference type="InterPro" id="IPR001568">
    <property type="entry name" value="RNase_T2-like"/>
</dbReference>
<dbReference type="Gene3D" id="3.90.730.10">
    <property type="entry name" value="Ribonuclease T2-like"/>
    <property type="match status" value="1"/>
</dbReference>
<protein>
    <recommendedName>
        <fullName evidence="14">Ribonuclease T2-like</fullName>
        <ecNumber evidence="4">4.6.1.19</ecNumber>
    </recommendedName>
</protein>
<evidence type="ECO:0000256" key="17">
    <source>
        <dbReference type="SAM" id="MobiDB-lite"/>
    </source>
</evidence>
<comment type="subcellular location">
    <subcellularLocation>
        <location evidence="2">Cytoplasm</location>
    </subcellularLocation>
    <subcellularLocation>
        <location evidence="1">Vacuole lumen</location>
    </subcellularLocation>
</comment>
<evidence type="ECO:0000256" key="7">
    <source>
        <dbReference type="ARBA" id="ARBA00022722"/>
    </source>
</evidence>
<evidence type="ECO:0000313" key="20">
    <source>
        <dbReference type="EMBL" id="KZO93975.1"/>
    </source>
</evidence>
<organism evidence="20 21">
    <name type="scientific">Calocera viscosa (strain TUFC12733)</name>
    <dbReference type="NCBI Taxonomy" id="1330018"/>
    <lineage>
        <taxon>Eukaryota</taxon>
        <taxon>Fungi</taxon>
        <taxon>Dikarya</taxon>
        <taxon>Basidiomycota</taxon>
        <taxon>Agaricomycotina</taxon>
        <taxon>Dacrymycetes</taxon>
        <taxon>Dacrymycetales</taxon>
        <taxon>Dacrymycetaceae</taxon>
        <taxon>Calocera</taxon>
    </lineage>
</organism>
<evidence type="ECO:0000256" key="16">
    <source>
        <dbReference type="RuleBase" id="RU004328"/>
    </source>
</evidence>
<evidence type="ECO:0000256" key="13">
    <source>
        <dbReference type="ARBA" id="ARBA00025494"/>
    </source>
</evidence>
<evidence type="ECO:0000256" key="12">
    <source>
        <dbReference type="ARBA" id="ARBA00023239"/>
    </source>
</evidence>
<evidence type="ECO:0000256" key="8">
    <source>
        <dbReference type="ARBA" id="ARBA00022729"/>
    </source>
</evidence>
<gene>
    <name evidence="20" type="ORF">CALVIDRAFT_556563</name>
</gene>
<dbReference type="GO" id="GO:0033897">
    <property type="term" value="F:ribonuclease T2 activity"/>
    <property type="evidence" value="ECO:0007669"/>
    <property type="project" value="UniProtKB-EC"/>
</dbReference>
<feature type="region of interest" description="Disordered" evidence="17">
    <location>
        <begin position="274"/>
        <end position="314"/>
    </location>
</feature>
<keyword evidence="8 18" id="KW-0732">Signal</keyword>
<dbReference type="GO" id="GO:0006401">
    <property type="term" value="P:RNA catabolic process"/>
    <property type="evidence" value="ECO:0007669"/>
    <property type="project" value="TreeGrafter"/>
</dbReference>
<reference evidence="20 21" key="1">
    <citation type="journal article" date="2016" name="Mol. Biol. Evol.">
        <title>Comparative Genomics of Early-Diverging Mushroom-Forming Fungi Provides Insights into the Origins of Lignocellulose Decay Capabilities.</title>
        <authorList>
            <person name="Nagy L.G."/>
            <person name="Riley R."/>
            <person name="Tritt A."/>
            <person name="Adam C."/>
            <person name="Daum C."/>
            <person name="Floudas D."/>
            <person name="Sun H."/>
            <person name="Yadav J.S."/>
            <person name="Pangilinan J."/>
            <person name="Larsson K.H."/>
            <person name="Matsuura K."/>
            <person name="Barry K."/>
            <person name="Labutti K."/>
            <person name="Kuo R."/>
            <person name="Ohm R.A."/>
            <person name="Bhattacharya S.S."/>
            <person name="Shirouzu T."/>
            <person name="Yoshinaga Y."/>
            <person name="Martin F.M."/>
            <person name="Grigoriev I.V."/>
            <person name="Hibbett D.S."/>
        </authorList>
    </citation>
    <scope>NUCLEOTIDE SEQUENCE [LARGE SCALE GENOMIC DNA]</scope>
    <source>
        <strain evidence="20 21">TUFC12733</strain>
    </source>
</reference>
<evidence type="ECO:0000256" key="5">
    <source>
        <dbReference type="ARBA" id="ARBA00022490"/>
    </source>
</evidence>
<dbReference type="GO" id="GO:0005576">
    <property type="term" value="C:extracellular region"/>
    <property type="evidence" value="ECO:0007669"/>
    <property type="project" value="TreeGrafter"/>
</dbReference>
<accession>A0A167JW19</accession>
<feature type="active site" evidence="15">
    <location>
        <position position="84"/>
    </location>
</feature>
<dbReference type="Pfam" id="PF25488">
    <property type="entry name" value="RNaseT2L_C"/>
    <property type="match status" value="1"/>
</dbReference>
<keyword evidence="7" id="KW-0540">Nuclease</keyword>
<evidence type="ECO:0000256" key="11">
    <source>
        <dbReference type="ARBA" id="ARBA00023180"/>
    </source>
</evidence>
<dbReference type="AlphaFoldDB" id="A0A167JW19"/>
<proteinExistence type="inferred from homology"/>
<evidence type="ECO:0000256" key="9">
    <source>
        <dbReference type="ARBA" id="ARBA00022801"/>
    </source>
</evidence>
<dbReference type="InterPro" id="IPR018188">
    <property type="entry name" value="RNase_T2_His_AS_1"/>
</dbReference>
<comment type="function">
    <text evidence="13">Rnase which modulates cell survival under stress conditions. Released from the vacuole to the cytoplasm during stress to promote tRNA and rRNA cleavage and to activate separately a downstream pathway that promotes cell death. Involved in cell size, vacuolar morphology and growth at high temperatures and high salt concentration.</text>
</comment>
<keyword evidence="6" id="KW-0926">Vacuole</keyword>
<keyword evidence="9" id="KW-0378">Hydrolase</keyword>
<name>A0A167JW19_CALVF</name>
<dbReference type="PANTHER" id="PTHR11240">
    <property type="entry name" value="RIBONUCLEASE T2"/>
    <property type="match status" value="1"/>
</dbReference>
<keyword evidence="10" id="KW-1015">Disulfide bond</keyword>
<evidence type="ECO:0000256" key="6">
    <source>
        <dbReference type="ARBA" id="ARBA00022554"/>
    </source>
</evidence>